<evidence type="ECO:0000313" key="4">
    <source>
        <dbReference type="Proteomes" id="UP000596145"/>
    </source>
</evidence>
<dbReference type="AlphaFoldDB" id="A0A7T4JVF6"/>
<dbReference type="GO" id="GO:0003677">
    <property type="term" value="F:DNA binding"/>
    <property type="evidence" value="ECO:0007669"/>
    <property type="project" value="InterPro"/>
</dbReference>
<protein>
    <submittedName>
        <fullName evidence="3">Type II toxin-antitoxin system PemK/MazF family toxin</fullName>
    </submittedName>
</protein>
<accession>A0A7T4JVF6</accession>
<dbReference type="EMBL" id="CP066007">
    <property type="protein sequence ID" value="QQB46800.1"/>
    <property type="molecule type" value="Genomic_DNA"/>
</dbReference>
<dbReference type="Gene3D" id="2.30.30.110">
    <property type="match status" value="1"/>
</dbReference>
<dbReference type="RefSeq" id="WP_159447612.1">
    <property type="nucleotide sequence ID" value="NZ_CP066007.1"/>
</dbReference>
<evidence type="ECO:0000313" key="3">
    <source>
        <dbReference type="EMBL" id="QQB46800.1"/>
    </source>
</evidence>
<dbReference type="SUPFAM" id="SSF50118">
    <property type="entry name" value="Cell growth inhibitor/plasmid maintenance toxic component"/>
    <property type="match status" value="1"/>
</dbReference>
<reference evidence="3 4" key="1">
    <citation type="submission" date="2020-12" db="EMBL/GenBank/DDBJ databases">
        <title>FDA dAtabase for Regulatory Grade micrObial Sequences (FDA-ARGOS): Supporting development and validation of Infectious Disease Dx tests.</title>
        <authorList>
            <person name="Sproer C."/>
            <person name="Gronow S."/>
            <person name="Severitt S."/>
            <person name="Schroder I."/>
            <person name="Tallon L."/>
            <person name="Sadzewicz L."/>
            <person name="Zhao X."/>
            <person name="Boylan J."/>
            <person name="Ott S."/>
            <person name="Bowen H."/>
            <person name="Vavikolanu K."/>
            <person name="Mehta A."/>
            <person name="Aluvathingal J."/>
            <person name="Nadendla S."/>
            <person name="Lowell S."/>
            <person name="Myers T."/>
            <person name="Yan Y."/>
            <person name="Sichtig H."/>
        </authorList>
    </citation>
    <scope>NUCLEOTIDE SEQUENCE [LARGE SCALE GENOMIC DNA]</scope>
    <source>
        <strain evidence="3 4">FDAARGOS_1053</strain>
    </source>
</reference>
<name>A0A7T4JVF6_9CORY</name>
<evidence type="ECO:0000256" key="1">
    <source>
        <dbReference type="ARBA" id="ARBA00007521"/>
    </source>
</evidence>
<dbReference type="Proteomes" id="UP000596145">
    <property type="component" value="Chromosome"/>
</dbReference>
<comment type="similarity">
    <text evidence="1">Belongs to the PemK/MazF family.</text>
</comment>
<keyword evidence="2" id="KW-1277">Toxin-antitoxin system</keyword>
<dbReference type="Pfam" id="PF02452">
    <property type="entry name" value="PemK_toxin"/>
    <property type="match status" value="1"/>
</dbReference>
<gene>
    <name evidence="3" type="ORF">I6I10_02375</name>
</gene>
<dbReference type="OrthoDB" id="3432095at2"/>
<dbReference type="InterPro" id="IPR011067">
    <property type="entry name" value="Plasmid_toxin/cell-grow_inhib"/>
</dbReference>
<dbReference type="InterPro" id="IPR003477">
    <property type="entry name" value="PemK-like"/>
</dbReference>
<evidence type="ECO:0000256" key="2">
    <source>
        <dbReference type="ARBA" id="ARBA00022649"/>
    </source>
</evidence>
<proteinExistence type="inferred from homology"/>
<organism evidence="3 4">
    <name type="scientific">Corynebacterium glucuronolyticum</name>
    <dbReference type="NCBI Taxonomy" id="39791"/>
    <lineage>
        <taxon>Bacteria</taxon>
        <taxon>Bacillati</taxon>
        <taxon>Actinomycetota</taxon>
        <taxon>Actinomycetes</taxon>
        <taxon>Mycobacteriales</taxon>
        <taxon>Corynebacteriaceae</taxon>
        <taxon>Corynebacterium</taxon>
    </lineage>
</organism>
<sequence>MYFIEDSLIKFPPEDHRTVHSKRAVLVVSSDRFNYEQNWELAYVLPLSSGSKSHPLDVRISAGNGGVTKKCWARIAHGQAVLKSELQDCLDIHGVTSTVLRDVVSNMMHYTGIAEFMQIEQQKSLGGGFPSSF</sequence>
<dbReference type="GeneID" id="92758841"/>